<gene>
    <name evidence="1" type="ORF">RND81_09G066700</name>
</gene>
<proteinExistence type="predicted"/>
<evidence type="ECO:0000313" key="1">
    <source>
        <dbReference type="EMBL" id="KAK9689554.1"/>
    </source>
</evidence>
<dbReference type="EMBL" id="JBDFQZ010000009">
    <property type="protein sequence ID" value="KAK9689554.1"/>
    <property type="molecule type" value="Genomic_DNA"/>
</dbReference>
<name>A0AAW1IHR5_SAPOF</name>
<sequence length="293" mass="32707">MANSLWFQANIGGTASFLTPGVSDHSPAVVNLNATSGGSSKQFKYLNGWVSHQGFTQLVDDIWHSHVRGTRMFRLFEKLKLIKKGLRCLHINHYSHISHRVVEARGQLLKAQESLNGNPGDLGLIQEEDALLQGFLKLQKAELSFYQQRAKIKKIQQNDENTSYYQAKVKEQYTRNKIVSISSDGDVLSTDGDIGQAFVSCYSSLLGPGPALDAMDDRYMEGAHISDDQHYLLNHPILDTEIKEALFSIDEDKAPGLDGITSGFFKSTWNITGPDLVAAVKDFFCQKQIVEKR</sequence>
<comment type="caution">
    <text evidence="1">The sequence shown here is derived from an EMBL/GenBank/DDBJ whole genome shotgun (WGS) entry which is preliminary data.</text>
</comment>
<dbReference type="Proteomes" id="UP001443914">
    <property type="component" value="Unassembled WGS sequence"/>
</dbReference>
<reference evidence="1" key="1">
    <citation type="submission" date="2024-03" db="EMBL/GenBank/DDBJ databases">
        <title>WGS assembly of Saponaria officinalis var. Norfolk2.</title>
        <authorList>
            <person name="Jenkins J."/>
            <person name="Shu S."/>
            <person name="Grimwood J."/>
            <person name="Barry K."/>
            <person name="Goodstein D."/>
            <person name="Schmutz J."/>
            <person name="Leebens-Mack J."/>
            <person name="Osbourn A."/>
        </authorList>
    </citation>
    <scope>NUCLEOTIDE SEQUENCE [LARGE SCALE GENOMIC DNA]</scope>
    <source>
        <strain evidence="1">JIC</strain>
    </source>
</reference>
<keyword evidence="2" id="KW-1185">Reference proteome</keyword>
<protein>
    <submittedName>
        <fullName evidence="1">Uncharacterized protein</fullName>
    </submittedName>
</protein>
<evidence type="ECO:0000313" key="2">
    <source>
        <dbReference type="Proteomes" id="UP001443914"/>
    </source>
</evidence>
<accession>A0AAW1IHR5</accession>
<organism evidence="1 2">
    <name type="scientific">Saponaria officinalis</name>
    <name type="common">Common soapwort</name>
    <name type="synonym">Lychnis saponaria</name>
    <dbReference type="NCBI Taxonomy" id="3572"/>
    <lineage>
        <taxon>Eukaryota</taxon>
        <taxon>Viridiplantae</taxon>
        <taxon>Streptophyta</taxon>
        <taxon>Embryophyta</taxon>
        <taxon>Tracheophyta</taxon>
        <taxon>Spermatophyta</taxon>
        <taxon>Magnoliopsida</taxon>
        <taxon>eudicotyledons</taxon>
        <taxon>Gunneridae</taxon>
        <taxon>Pentapetalae</taxon>
        <taxon>Caryophyllales</taxon>
        <taxon>Caryophyllaceae</taxon>
        <taxon>Caryophylleae</taxon>
        <taxon>Saponaria</taxon>
    </lineage>
</organism>
<dbReference type="AlphaFoldDB" id="A0AAW1IHR5"/>